<sequence>MVNPGAFRGSHKEFLMSQKPAYAEAVMGGYTADALADIQRKFFKRYPIDLPNDEEPTPEHLAAVDDDAPDPEMEEPNRERLGDAEYEKAMVMMQDRAEKIRFRKAHTKDHDVDPMEPSADNPYNHFIFQLSGKEPGRPRKKMAVNVWRKSQCYNIEMRTKNLAKVQGVRSNRLAALRDKVAREMFQALPLEQQEKWAKRAEEETAAAIKERERCKKSEPSTKPEDRQVCISGLVRVMQPLLDIVHKSTGWNVTLMAGGPEPAHAGKLNIISVHSGLTPGEVKMNFGRAERADYKKYFVPVFRRFLKKCFSPEECRARGLDDTEGLPALAVEEVESSGANLDSLEDVEDENAQSVVDNANTSIISTTSPAVTSSSPVHSSGESSPAASPTTSTSTVSAALRSPASAEETHTSMTPKTCPDSLAMASSPDNSPGESLPAASPISSTATVPPAQDTPCIAEERPSHLSPVNESSTLEPASLSPEISFSDTDIIMASPTDPPAQDHSIEGLHPLSTALESNPPTDSHSSPVVVVQSPCPPLPDSELPGASAPDPHPPTETTLNCVTSGEASPSQPSTRVESEQCRSPEGPHFVDCHATPPRGRRMTPPLTPQGTPIRTRVSLPPTSDLPPPEGPPPSSHDSSFQTNGDSSAPRMSSAISEAAS</sequence>
<evidence type="ECO:0000256" key="1">
    <source>
        <dbReference type="SAM" id="MobiDB-lite"/>
    </source>
</evidence>
<feature type="compositionally biased region" description="Polar residues" evidence="1">
    <location>
        <begin position="639"/>
        <end position="659"/>
    </location>
</feature>
<dbReference type="EMBL" id="NHYE01000076">
    <property type="protein sequence ID" value="PPR07590.1"/>
    <property type="molecule type" value="Genomic_DNA"/>
</dbReference>
<feature type="compositionally biased region" description="Polar residues" evidence="1">
    <location>
        <begin position="465"/>
        <end position="479"/>
    </location>
</feature>
<reference evidence="2 3" key="1">
    <citation type="journal article" date="2018" name="Evol. Lett.">
        <title>Horizontal gene cluster transfer increased hallucinogenic mushroom diversity.</title>
        <authorList>
            <person name="Reynolds H.T."/>
            <person name="Vijayakumar V."/>
            <person name="Gluck-Thaler E."/>
            <person name="Korotkin H.B."/>
            <person name="Matheny P.B."/>
            <person name="Slot J.C."/>
        </authorList>
    </citation>
    <scope>NUCLEOTIDE SEQUENCE [LARGE SCALE GENOMIC DNA]</scope>
    <source>
        <strain evidence="2 3">SRW20</strain>
    </source>
</reference>
<evidence type="ECO:0000313" key="2">
    <source>
        <dbReference type="EMBL" id="PPR07590.1"/>
    </source>
</evidence>
<keyword evidence="3" id="KW-1185">Reference proteome</keyword>
<feature type="compositionally biased region" description="Low complexity" evidence="1">
    <location>
        <begin position="522"/>
        <end position="532"/>
    </location>
</feature>
<gene>
    <name evidence="2" type="ORF">CVT26_002260</name>
</gene>
<feature type="region of interest" description="Disordered" evidence="1">
    <location>
        <begin position="50"/>
        <end position="78"/>
    </location>
</feature>
<feature type="region of interest" description="Disordered" evidence="1">
    <location>
        <begin position="510"/>
        <end position="659"/>
    </location>
</feature>
<comment type="caution">
    <text evidence="2">The sequence shown here is derived from an EMBL/GenBank/DDBJ whole genome shotgun (WGS) entry which is preliminary data.</text>
</comment>
<feature type="region of interest" description="Disordered" evidence="1">
    <location>
        <begin position="365"/>
        <end position="479"/>
    </location>
</feature>
<protein>
    <submittedName>
        <fullName evidence="2">Uncharacterized protein</fullName>
    </submittedName>
</protein>
<dbReference type="AlphaFoldDB" id="A0A409YX69"/>
<feature type="compositionally biased region" description="Acidic residues" evidence="1">
    <location>
        <begin position="64"/>
        <end position="74"/>
    </location>
</feature>
<feature type="compositionally biased region" description="Pro residues" evidence="1">
    <location>
        <begin position="622"/>
        <end position="633"/>
    </location>
</feature>
<evidence type="ECO:0000313" key="3">
    <source>
        <dbReference type="Proteomes" id="UP000284706"/>
    </source>
</evidence>
<dbReference type="OrthoDB" id="3033067at2759"/>
<organism evidence="2 3">
    <name type="scientific">Gymnopilus dilepis</name>
    <dbReference type="NCBI Taxonomy" id="231916"/>
    <lineage>
        <taxon>Eukaryota</taxon>
        <taxon>Fungi</taxon>
        <taxon>Dikarya</taxon>
        <taxon>Basidiomycota</taxon>
        <taxon>Agaricomycotina</taxon>
        <taxon>Agaricomycetes</taxon>
        <taxon>Agaricomycetidae</taxon>
        <taxon>Agaricales</taxon>
        <taxon>Agaricineae</taxon>
        <taxon>Hymenogastraceae</taxon>
        <taxon>Gymnopilus</taxon>
    </lineage>
</organism>
<dbReference type="InParanoid" id="A0A409YX69"/>
<feature type="compositionally biased region" description="Polar residues" evidence="1">
    <location>
        <begin position="554"/>
        <end position="574"/>
    </location>
</feature>
<proteinExistence type="predicted"/>
<dbReference type="Proteomes" id="UP000284706">
    <property type="component" value="Unassembled WGS sequence"/>
</dbReference>
<feature type="compositionally biased region" description="Low complexity" evidence="1">
    <location>
        <begin position="365"/>
        <end position="398"/>
    </location>
</feature>
<accession>A0A409YX69</accession>
<name>A0A409YX69_9AGAR</name>